<keyword evidence="2" id="KW-1185">Reference proteome</keyword>
<dbReference type="SUPFAM" id="SSF47413">
    <property type="entry name" value="lambda repressor-like DNA-binding domains"/>
    <property type="match status" value="1"/>
</dbReference>
<accession>A0A7X0PKK9</accession>
<dbReference type="Proteomes" id="UP000575083">
    <property type="component" value="Unassembled WGS sequence"/>
</dbReference>
<evidence type="ECO:0008006" key="3">
    <source>
        <dbReference type="Google" id="ProtNLM"/>
    </source>
</evidence>
<dbReference type="InterPro" id="IPR010982">
    <property type="entry name" value="Lambda_DNA-bd_dom_sf"/>
</dbReference>
<evidence type="ECO:0000313" key="2">
    <source>
        <dbReference type="Proteomes" id="UP000575083"/>
    </source>
</evidence>
<sequence length="76" mass="8223">MRFTDWLDAEPGRNKAVAVHFGLTPSAITHWRRAVPRNRMHELHVFTQGAVDFAGMLPRSRGSLVPGTGAPDSGGG</sequence>
<evidence type="ECO:0000313" key="1">
    <source>
        <dbReference type="EMBL" id="MBB6563680.1"/>
    </source>
</evidence>
<gene>
    <name evidence="1" type="ORF">HNP48_006404</name>
</gene>
<comment type="caution">
    <text evidence="1">The sequence shown here is derived from an EMBL/GenBank/DDBJ whole genome shotgun (WGS) entry which is preliminary data.</text>
</comment>
<reference evidence="1 2" key="1">
    <citation type="submission" date="2020-08" db="EMBL/GenBank/DDBJ databases">
        <title>Functional genomics of gut bacteria from endangered species of beetles.</title>
        <authorList>
            <person name="Carlos-Shanley C."/>
        </authorList>
    </citation>
    <scope>NUCLEOTIDE SEQUENCE [LARGE SCALE GENOMIC DNA]</scope>
    <source>
        <strain evidence="1 2">S00198</strain>
    </source>
</reference>
<dbReference type="EMBL" id="JACHLK010000021">
    <property type="protein sequence ID" value="MBB6563680.1"/>
    <property type="molecule type" value="Genomic_DNA"/>
</dbReference>
<proteinExistence type="predicted"/>
<dbReference type="GO" id="GO:0003677">
    <property type="term" value="F:DNA binding"/>
    <property type="evidence" value="ECO:0007669"/>
    <property type="project" value="InterPro"/>
</dbReference>
<dbReference type="AlphaFoldDB" id="A0A7X0PKK9"/>
<organism evidence="1 2">
    <name type="scientific">Acidovorax soli</name>
    <dbReference type="NCBI Taxonomy" id="592050"/>
    <lineage>
        <taxon>Bacteria</taxon>
        <taxon>Pseudomonadati</taxon>
        <taxon>Pseudomonadota</taxon>
        <taxon>Betaproteobacteria</taxon>
        <taxon>Burkholderiales</taxon>
        <taxon>Comamonadaceae</taxon>
        <taxon>Acidovorax</taxon>
    </lineage>
</organism>
<dbReference type="Gene3D" id="1.10.260.40">
    <property type="entry name" value="lambda repressor-like DNA-binding domains"/>
    <property type="match status" value="1"/>
</dbReference>
<protein>
    <recommendedName>
        <fullName evidence="3">DNA-binding transcriptional regulator YdaS, prophage-encoded, Cro superfamily</fullName>
    </recommendedName>
</protein>
<name>A0A7X0PKK9_9BURK</name>